<dbReference type="Proteomes" id="UP000663722">
    <property type="component" value="Chromosome"/>
</dbReference>
<dbReference type="InterPro" id="IPR014127">
    <property type="entry name" value="CHP02757"/>
</dbReference>
<dbReference type="KEGG" id="dmm:dnm_077950"/>
<proteinExistence type="predicted"/>
<reference evidence="1" key="1">
    <citation type="journal article" date="2021" name="Microb. Physiol.">
        <title>Proteogenomic Insights into the Physiology of Marine, Sulfate-Reducing, Filamentous Desulfonema limicola and Desulfonema magnum.</title>
        <authorList>
            <person name="Schnaars V."/>
            <person name="Wohlbrand L."/>
            <person name="Scheve S."/>
            <person name="Hinrichs C."/>
            <person name="Reinhardt R."/>
            <person name="Rabus R."/>
        </authorList>
    </citation>
    <scope>NUCLEOTIDE SEQUENCE</scope>
    <source>
        <strain evidence="1">4be13</strain>
    </source>
</reference>
<dbReference type="NCBIfam" id="TIGR02757">
    <property type="entry name" value="TIGR02757 family protein"/>
    <property type="match status" value="1"/>
</dbReference>
<evidence type="ECO:0000313" key="1">
    <source>
        <dbReference type="EMBL" id="QTA91721.1"/>
    </source>
</evidence>
<gene>
    <name evidence="1" type="ORF">dnm_077950</name>
</gene>
<protein>
    <submittedName>
        <fullName evidence="1">CHP02757</fullName>
    </submittedName>
</protein>
<dbReference type="EMBL" id="CP061800">
    <property type="protein sequence ID" value="QTA91721.1"/>
    <property type="molecule type" value="Genomic_DNA"/>
</dbReference>
<name>A0A975GS60_9BACT</name>
<dbReference type="RefSeq" id="WP_207679379.1">
    <property type="nucleotide sequence ID" value="NZ_CP061800.1"/>
</dbReference>
<dbReference type="AlphaFoldDB" id="A0A975GS60"/>
<dbReference type="Pfam" id="PF09674">
    <property type="entry name" value="DUF2400"/>
    <property type="match status" value="1"/>
</dbReference>
<organism evidence="1 2">
    <name type="scientific">Desulfonema magnum</name>
    <dbReference type="NCBI Taxonomy" id="45655"/>
    <lineage>
        <taxon>Bacteria</taxon>
        <taxon>Pseudomonadati</taxon>
        <taxon>Thermodesulfobacteriota</taxon>
        <taxon>Desulfobacteria</taxon>
        <taxon>Desulfobacterales</taxon>
        <taxon>Desulfococcaceae</taxon>
        <taxon>Desulfonema</taxon>
    </lineage>
</organism>
<accession>A0A975GS60</accession>
<evidence type="ECO:0000313" key="2">
    <source>
        <dbReference type="Proteomes" id="UP000663722"/>
    </source>
</evidence>
<keyword evidence="2" id="KW-1185">Reference proteome</keyword>
<sequence length="273" mass="31130">MCLPWNTARNAWEVLNIISKEKLERLYKKYESRKYVHPDPLEFLYAYDDLNDREIAGLTASSLAYGRVAQILKSVSYVLDIMGPSPHAFLQNASRAFLRERFEGFRYRFAGGDNLAAMLSGAKQVIEQHGSLYECFLRGLKKNDETILPALSFFASELTRKENPGHLVPLPERGSACKRMNLFLRWMVRTDAVDPGGWEEISPSKLIVPLDVHMHKICFKLGLTARKQANMRTALEITSAFKKLAPDDPVRYDFALTRLGIRDDADPNDLFNL</sequence>